<feature type="compositionally biased region" description="Low complexity" evidence="5">
    <location>
        <begin position="390"/>
        <end position="401"/>
    </location>
</feature>
<dbReference type="PANTHER" id="PTHR31310:SF7">
    <property type="entry name" value="PA-PHOSPHATASE RELATED-FAMILY PROTEIN DDB_G0268928"/>
    <property type="match status" value="1"/>
</dbReference>
<dbReference type="PANTHER" id="PTHR31310">
    <property type="match status" value="1"/>
</dbReference>
<evidence type="ECO:0000256" key="1">
    <source>
        <dbReference type="ARBA" id="ARBA00004141"/>
    </source>
</evidence>
<feature type="transmembrane region" description="Helical" evidence="6">
    <location>
        <begin position="27"/>
        <end position="44"/>
    </location>
</feature>
<dbReference type="RefSeq" id="WP_084473878.1">
    <property type="nucleotide sequence ID" value="NZ_JAAXOP010000001.1"/>
</dbReference>
<dbReference type="CDD" id="cd03386">
    <property type="entry name" value="PAP2_Aur1_like"/>
    <property type="match status" value="1"/>
</dbReference>
<keyword evidence="2 6" id="KW-0812">Transmembrane</keyword>
<organism evidence="8 9">
    <name type="scientific">Nocardia vermiculata</name>
    <dbReference type="NCBI Taxonomy" id="257274"/>
    <lineage>
        <taxon>Bacteria</taxon>
        <taxon>Bacillati</taxon>
        <taxon>Actinomycetota</taxon>
        <taxon>Actinomycetes</taxon>
        <taxon>Mycobacteriales</taxon>
        <taxon>Nocardiaceae</taxon>
        <taxon>Nocardia</taxon>
    </lineage>
</organism>
<feature type="transmembrane region" description="Helical" evidence="6">
    <location>
        <begin position="230"/>
        <end position="249"/>
    </location>
</feature>
<feature type="transmembrane region" description="Helical" evidence="6">
    <location>
        <begin position="172"/>
        <end position="193"/>
    </location>
</feature>
<dbReference type="InterPro" id="IPR036938">
    <property type="entry name" value="PAP2/HPO_sf"/>
</dbReference>
<dbReference type="InterPro" id="IPR026841">
    <property type="entry name" value="Aur1/Ipt1"/>
</dbReference>
<evidence type="ECO:0000259" key="7">
    <source>
        <dbReference type="SMART" id="SM00014"/>
    </source>
</evidence>
<feature type="domain" description="Phosphatidic acid phosphatase type 2/haloperoxidase" evidence="7">
    <location>
        <begin position="166"/>
        <end position="299"/>
    </location>
</feature>
<dbReference type="Gene3D" id="1.20.144.10">
    <property type="entry name" value="Phosphatidic acid phosphatase type 2/haloperoxidase"/>
    <property type="match status" value="1"/>
</dbReference>
<name>A0A846XTM3_9NOCA</name>
<feature type="transmembrane region" description="Helical" evidence="6">
    <location>
        <begin position="134"/>
        <end position="160"/>
    </location>
</feature>
<keyword evidence="4 6" id="KW-0472">Membrane</keyword>
<dbReference type="Pfam" id="PF14378">
    <property type="entry name" value="PAP2_3"/>
    <property type="match status" value="1"/>
</dbReference>
<gene>
    <name evidence="8" type="ORF">HGA08_01505</name>
</gene>
<evidence type="ECO:0000256" key="6">
    <source>
        <dbReference type="SAM" id="Phobius"/>
    </source>
</evidence>
<proteinExistence type="predicted"/>
<accession>A0A846XTM3</accession>
<keyword evidence="9" id="KW-1185">Reference proteome</keyword>
<sequence>MLGVHPGTTETAEPTTRRRVIRYSVRFAYLVALIVALATGFLPGGRLNEAGWMIGGVLAFTIDRPWRQHLRVLIDWLPLIAALMVYDYTRDLADKLGMPLRMSELVDADRWMFNGTLPTVWLQEHLAADGSQPWWTPIIGAVYTTHFILPWAVAAIFYIYSRPLWARYMRRILLLSYLALVTYILVPAAPPWFAAREGVIHEEVRRISGFGLGVVSPDISAQWLEDHGNYVAALPSLHTAFAVLVAATLWPLTKRWWLRVPLVLYPCAMGFTLVYGGEHYVLDVLLGCVYTALTVLLTHLWENWRAGRALLGPLPAVVSNKAAAAAAAAAGGDDTDRPDDTGGPGGPGGETQERSGAGDRSGATAPAEPDPLRTSGEMKSESAEKDEIRTASAAAAPTPAG</sequence>
<feature type="compositionally biased region" description="Basic and acidic residues" evidence="5">
    <location>
        <begin position="376"/>
        <end position="389"/>
    </location>
</feature>
<evidence type="ECO:0000256" key="2">
    <source>
        <dbReference type="ARBA" id="ARBA00022692"/>
    </source>
</evidence>
<dbReference type="InterPro" id="IPR052185">
    <property type="entry name" value="IPC_Synthase-Related"/>
</dbReference>
<feature type="transmembrane region" description="Helical" evidence="6">
    <location>
        <begin position="256"/>
        <end position="274"/>
    </location>
</feature>
<dbReference type="EMBL" id="JAAXOP010000001">
    <property type="protein sequence ID" value="NKY48885.1"/>
    <property type="molecule type" value="Genomic_DNA"/>
</dbReference>
<evidence type="ECO:0000313" key="8">
    <source>
        <dbReference type="EMBL" id="NKY48885.1"/>
    </source>
</evidence>
<dbReference type="GO" id="GO:0016020">
    <property type="term" value="C:membrane"/>
    <property type="evidence" value="ECO:0007669"/>
    <property type="project" value="UniProtKB-SubCell"/>
</dbReference>
<evidence type="ECO:0000256" key="3">
    <source>
        <dbReference type="ARBA" id="ARBA00022989"/>
    </source>
</evidence>
<evidence type="ECO:0000256" key="5">
    <source>
        <dbReference type="SAM" id="MobiDB-lite"/>
    </source>
</evidence>
<dbReference type="Proteomes" id="UP000565711">
    <property type="component" value="Unassembled WGS sequence"/>
</dbReference>
<dbReference type="SUPFAM" id="SSF48317">
    <property type="entry name" value="Acid phosphatase/Vanadium-dependent haloperoxidase"/>
    <property type="match status" value="1"/>
</dbReference>
<reference evidence="8 9" key="1">
    <citation type="submission" date="2020-04" db="EMBL/GenBank/DDBJ databases">
        <title>MicrobeNet Type strains.</title>
        <authorList>
            <person name="Nicholson A.C."/>
        </authorList>
    </citation>
    <scope>NUCLEOTIDE SEQUENCE [LARGE SCALE GENOMIC DNA]</scope>
    <source>
        <strain evidence="8 9">JCM 12354</strain>
    </source>
</reference>
<dbReference type="SMART" id="SM00014">
    <property type="entry name" value="acidPPc"/>
    <property type="match status" value="1"/>
</dbReference>
<feature type="region of interest" description="Disordered" evidence="5">
    <location>
        <begin position="328"/>
        <end position="401"/>
    </location>
</feature>
<dbReference type="AlphaFoldDB" id="A0A846XTM3"/>
<keyword evidence="3 6" id="KW-1133">Transmembrane helix</keyword>
<dbReference type="InterPro" id="IPR000326">
    <property type="entry name" value="PAP2/HPO"/>
</dbReference>
<protein>
    <submittedName>
        <fullName evidence="8">Inositol phosphorylceramide synthase</fullName>
    </submittedName>
</protein>
<evidence type="ECO:0000256" key="4">
    <source>
        <dbReference type="ARBA" id="ARBA00023136"/>
    </source>
</evidence>
<feature type="transmembrane region" description="Helical" evidence="6">
    <location>
        <begin position="280"/>
        <end position="301"/>
    </location>
</feature>
<comment type="subcellular location">
    <subcellularLocation>
        <location evidence="1">Membrane</location>
        <topology evidence="1">Multi-pass membrane protein</topology>
    </subcellularLocation>
</comment>
<evidence type="ECO:0000313" key="9">
    <source>
        <dbReference type="Proteomes" id="UP000565711"/>
    </source>
</evidence>
<comment type="caution">
    <text evidence="8">The sequence shown here is derived from an EMBL/GenBank/DDBJ whole genome shotgun (WGS) entry which is preliminary data.</text>
</comment>